<dbReference type="InterPro" id="IPR006311">
    <property type="entry name" value="TAT_signal"/>
</dbReference>
<feature type="chain" id="PRO_5009301863" description="DUF2125 domain-containing protein" evidence="1">
    <location>
        <begin position="26"/>
        <end position="518"/>
    </location>
</feature>
<dbReference type="AlphaFoldDB" id="A0A1I1U7B9"/>
<dbReference type="Proteomes" id="UP000325289">
    <property type="component" value="Unassembled WGS sequence"/>
</dbReference>
<dbReference type="InterPro" id="IPR018666">
    <property type="entry name" value="DUF2125"/>
</dbReference>
<dbReference type="OrthoDB" id="7791409at2"/>
<evidence type="ECO:0008006" key="4">
    <source>
        <dbReference type="Google" id="ProtNLM"/>
    </source>
</evidence>
<evidence type="ECO:0000313" key="2">
    <source>
        <dbReference type="EMBL" id="SFD66756.1"/>
    </source>
</evidence>
<evidence type="ECO:0000256" key="1">
    <source>
        <dbReference type="SAM" id="SignalP"/>
    </source>
</evidence>
<dbReference type="EMBL" id="FOMS01000002">
    <property type="protein sequence ID" value="SFD66756.1"/>
    <property type="molecule type" value="Genomic_DNA"/>
</dbReference>
<dbReference type="Pfam" id="PF09898">
    <property type="entry name" value="DUF2125"/>
    <property type="match status" value="1"/>
</dbReference>
<keyword evidence="3" id="KW-1185">Reference proteome</keyword>
<keyword evidence="1" id="KW-0732">Signal</keyword>
<reference evidence="2 3" key="1">
    <citation type="submission" date="2016-10" db="EMBL/GenBank/DDBJ databases">
        <authorList>
            <person name="Varghese N."/>
            <person name="Submissions S."/>
        </authorList>
    </citation>
    <scope>NUCLEOTIDE SEQUENCE [LARGE SCALE GENOMIC DNA]</scope>
    <source>
        <strain evidence="3">YIM D21,KCTC 23444,ACCC 10710</strain>
    </source>
</reference>
<sequence length="518" mass="54708">MRRRSALLRATAGLALTAAAGPAAADVTPAEVWANLSDYMQNAGYEVEATQEETADGLRVSDIVMTLPVVADEAEGAEGEVSIRIDQIVLTGEDDGTVTVTLPDAIPIELTGDGDDMPERMLIETSSPDFEMSVSGTPEDLVYDYAAGSYELRLAELVIDGEPVGRDDTSGQMRLEAMSGRMRVASEDGGQRVEQETSADTLTYDVAAVSPESEPGAEETFTMAGRAADVTLDGSWWAPEGWDPNDMAAMLEAGFSVDAAMSYRDGSTQFSFSGPEGEGSGQSVADRGVFSMALSESGMAIELDAEGVAYAATGPDLPFPVTAEMSRAGFRMEMPLAESEEPRPFGLGLRLTDVAVSDTLWSLMDPSGALPRDPANLVLDLSGTATAFANLLDPEAMARLERSGGMPGEINSLEIEELRLSAVGAELTGEGAFTFDNSDMESFDGVPAPEGEATLRLSGADGLIDTLVELGFIGQEEAMGARMMMSMFTVPGDAEDTLTSTIEINDEGQIRANGQRIR</sequence>
<organism evidence="2 3">
    <name type="scientific">Roseivivax sediminis</name>
    <dbReference type="NCBI Taxonomy" id="936889"/>
    <lineage>
        <taxon>Bacteria</taxon>
        <taxon>Pseudomonadati</taxon>
        <taxon>Pseudomonadota</taxon>
        <taxon>Alphaproteobacteria</taxon>
        <taxon>Rhodobacterales</taxon>
        <taxon>Roseobacteraceae</taxon>
        <taxon>Roseivivax</taxon>
    </lineage>
</organism>
<proteinExistence type="predicted"/>
<evidence type="ECO:0000313" key="3">
    <source>
        <dbReference type="Proteomes" id="UP000325289"/>
    </source>
</evidence>
<dbReference type="PROSITE" id="PS51318">
    <property type="entry name" value="TAT"/>
    <property type="match status" value="1"/>
</dbReference>
<name>A0A1I1U7B9_9RHOB</name>
<accession>A0A1I1U7B9</accession>
<protein>
    <recommendedName>
        <fullName evidence="4">DUF2125 domain-containing protein</fullName>
    </recommendedName>
</protein>
<dbReference type="RefSeq" id="WP_149754600.1">
    <property type="nucleotide sequence ID" value="NZ_FOMS01000002.1"/>
</dbReference>
<feature type="signal peptide" evidence="1">
    <location>
        <begin position="1"/>
        <end position="25"/>
    </location>
</feature>
<gene>
    <name evidence="2" type="ORF">SAMN04515678_102195</name>
</gene>